<proteinExistence type="inferred from homology"/>
<dbReference type="GO" id="GO:0042802">
    <property type="term" value="F:identical protein binding"/>
    <property type="evidence" value="ECO:0007669"/>
    <property type="project" value="UniProtKB-ARBA"/>
</dbReference>
<evidence type="ECO:0000256" key="1">
    <source>
        <dbReference type="ARBA" id="ARBA00022490"/>
    </source>
</evidence>
<dbReference type="GO" id="GO:0002131">
    <property type="term" value="P:wobble position cytosine ribose methylation"/>
    <property type="evidence" value="ECO:0007669"/>
    <property type="project" value="TreeGrafter"/>
</dbReference>
<feature type="binding site" evidence="6 7">
    <location>
        <position position="100"/>
    </location>
    <ligand>
        <name>S-adenosyl-L-methionine</name>
        <dbReference type="ChEBI" id="CHEBI:59789"/>
    </ligand>
</feature>
<keyword evidence="1 6" id="KW-0963">Cytoplasm</keyword>
<dbReference type="SUPFAM" id="SSF75217">
    <property type="entry name" value="alpha/beta knot"/>
    <property type="match status" value="1"/>
</dbReference>
<dbReference type="InterPro" id="IPR029026">
    <property type="entry name" value="tRNA_m1G_MTases_N"/>
</dbReference>
<dbReference type="RefSeq" id="WP_200387817.1">
    <property type="nucleotide sequence ID" value="NZ_NRSD01000009.1"/>
</dbReference>
<feature type="binding site" evidence="6 7">
    <location>
        <position position="78"/>
    </location>
    <ligand>
        <name>S-adenosyl-L-methionine</name>
        <dbReference type="ChEBI" id="CHEBI:59789"/>
    </ligand>
</feature>
<dbReference type="Gene3D" id="3.40.1280.10">
    <property type="match status" value="1"/>
</dbReference>
<keyword evidence="5 6" id="KW-0819">tRNA processing</keyword>
<sequence>MFDVILYEPEIPPNTGNVMRLCANAGLRLHLIEPLGFRLEDRRLRRAGLDYREWAQVRVHPDWVTGLAAISPRRLFALTTRGLTAYTQPRFEPGDAFLFGPETRGLPTSLLETIRPTYRLRIPMQPESRSLNLANAVAIVLFEAWRQQDFAGAVLGTAAKGP</sequence>
<protein>
    <recommendedName>
        <fullName evidence="6">tRNA (cytidine(34)-2'-O)-methyltransferase</fullName>
        <ecNumber evidence="6">2.1.1.207</ecNumber>
    </recommendedName>
    <alternativeName>
        <fullName evidence="6">tRNA (cytidine/uridine-2'-O-)-methyltransferase TrmL</fullName>
    </alternativeName>
</protein>
<keyword evidence="3 6" id="KW-0808">Transferase</keyword>
<accession>A0A9X0WI43</accession>
<dbReference type="GO" id="GO:0002132">
    <property type="term" value="P:wobble position uridine ribose methylation"/>
    <property type="evidence" value="ECO:0007669"/>
    <property type="project" value="TreeGrafter"/>
</dbReference>
<comment type="subunit">
    <text evidence="6">Homodimer.</text>
</comment>
<evidence type="ECO:0000256" key="3">
    <source>
        <dbReference type="ARBA" id="ARBA00022679"/>
    </source>
</evidence>
<comment type="catalytic activity">
    <reaction evidence="6">
        <text>cytidine(34) in tRNA + S-adenosyl-L-methionine = 2'-O-methylcytidine(34) in tRNA + S-adenosyl-L-homocysteine + H(+)</text>
        <dbReference type="Rhea" id="RHEA:43084"/>
        <dbReference type="Rhea" id="RHEA-COMP:10331"/>
        <dbReference type="Rhea" id="RHEA-COMP:10332"/>
        <dbReference type="ChEBI" id="CHEBI:15378"/>
        <dbReference type="ChEBI" id="CHEBI:57856"/>
        <dbReference type="ChEBI" id="CHEBI:59789"/>
        <dbReference type="ChEBI" id="CHEBI:74495"/>
        <dbReference type="ChEBI" id="CHEBI:82748"/>
        <dbReference type="EC" id="2.1.1.207"/>
    </reaction>
</comment>
<evidence type="ECO:0000259" key="8">
    <source>
        <dbReference type="Pfam" id="PF00588"/>
    </source>
</evidence>
<dbReference type="AlphaFoldDB" id="A0A9X0WI43"/>
<dbReference type="InterPro" id="IPR029028">
    <property type="entry name" value="Alpha/beta_knot_MTases"/>
</dbReference>
<dbReference type="GO" id="GO:0005737">
    <property type="term" value="C:cytoplasm"/>
    <property type="evidence" value="ECO:0007669"/>
    <property type="project" value="UniProtKB-SubCell"/>
</dbReference>
<comment type="caution">
    <text evidence="9">The sequence shown here is derived from an EMBL/GenBank/DDBJ whole genome shotgun (WGS) entry which is preliminary data.</text>
</comment>
<feature type="binding site" evidence="6 7">
    <location>
        <position position="130"/>
    </location>
    <ligand>
        <name>S-adenosyl-L-methionine</name>
        <dbReference type="ChEBI" id="CHEBI:59789"/>
    </ligand>
</feature>
<keyword evidence="2 6" id="KW-0489">Methyltransferase</keyword>
<dbReference type="Pfam" id="PF00588">
    <property type="entry name" value="SpoU_methylase"/>
    <property type="match status" value="1"/>
</dbReference>
<evidence type="ECO:0000256" key="6">
    <source>
        <dbReference type="HAMAP-Rule" id="MF_01885"/>
    </source>
</evidence>
<dbReference type="Proteomes" id="UP001138802">
    <property type="component" value="Unassembled WGS sequence"/>
</dbReference>
<evidence type="ECO:0000256" key="2">
    <source>
        <dbReference type="ARBA" id="ARBA00022603"/>
    </source>
</evidence>
<evidence type="ECO:0000313" key="9">
    <source>
        <dbReference type="EMBL" id="MBK1645008.1"/>
    </source>
</evidence>
<dbReference type="EMBL" id="NRSD01000009">
    <property type="protein sequence ID" value="MBK1645008.1"/>
    <property type="molecule type" value="Genomic_DNA"/>
</dbReference>
<evidence type="ECO:0000256" key="5">
    <source>
        <dbReference type="ARBA" id="ARBA00022694"/>
    </source>
</evidence>
<evidence type="ECO:0000256" key="7">
    <source>
        <dbReference type="PIRSR" id="PIRSR029256-1"/>
    </source>
</evidence>
<gene>
    <name evidence="6" type="primary">trmL</name>
    <name evidence="9" type="ORF">CKO25_10165</name>
</gene>
<comment type="function">
    <text evidence="6">Methylates the ribose at the nucleotide 34 wobble position in the two leucyl isoacceptors tRNA(Leu)(CmAA) and tRNA(Leu)(cmnm5UmAA). Catalyzes the methyl transfer from S-adenosyl-L-methionine to the 2'-OH of the wobble nucleotide.</text>
</comment>
<dbReference type="FunFam" id="3.40.1280.10:FF:000002">
    <property type="entry name" value="Peptidylprolyl isomerase"/>
    <property type="match status" value="1"/>
</dbReference>
<keyword evidence="10" id="KW-1185">Reference proteome</keyword>
<dbReference type="EC" id="2.1.1.207" evidence="6"/>
<evidence type="ECO:0000313" key="10">
    <source>
        <dbReference type="Proteomes" id="UP001138802"/>
    </source>
</evidence>
<name>A0A9X0WI43_9GAMM</name>
<dbReference type="CDD" id="cd18094">
    <property type="entry name" value="SpoU-like_TrmL"/>
    <property type="match status" value="1"/>
</dbReference>
<dbReference type="GO" id="GO:0003723">
    <property type="term" value="F:RNA binding"/>
    <property type="evidence" value="ECO:0007669"/>
    <property type="project" value="InterPro"/>
</dbReference>
<dbReference type="PANTHER" id="PTHR42971:SF1">
    <property type="entry name" value="TRNA (CYTIDINE(34)-2'-O)-METHYLTRANSFERASE"/>
    <property type="match status" value="1"/>
</dbReference>
<dbReference type="GO" id="GO:0008175">
    <property type="term" value="F:tRNA methyltransferase activity"/>
    <property type="evidence" value="ECO:0007669"/>
    <property type="project" value="UniProtKB-UniRule"/>
</dbReference>
<dbReference type="InterPro" id="IPR001537">
    <property type="entry name" value="SpoU_MeTrfase"/>
</dbReference>
<comment type="subcellular location">
    <subcellularLocation>
        <location evidence="6">Cytoplasm</location>
    </subcellularLocation>
</comment>
<evidence type="ECO:0000256" key="4">
    <source>
        <dbReference type="ARBA" id="ARBA00022691"/>
    </source>
</evidence>
<keyword evidence="4 6" id="KW-0949">S-adenosyl-L-methionine</keyword>
<dbReference type="GO" id="GO:0008757">
    <property type="term" value="F:S-adenosylmethionine-dependent methyltransferase activity"/>
    <property type="evidence" value="ECO:0007669"/>
    <property type="project" value="UniProtKB-UniRule"/>
</dbReference>
<comment type="catalytic activity">
    <reaction evidence="6">
        <text>5-carboxymethylaminomethyluridine(34) in tRNA(Leu) + S-adenosyl-L-methionine = 5-carboxymethylaminomethyl-2'-O-methyluridine(34) in tRNA(Leu) + S-adenosyl-L-homocysteine + H(+)</text>
        <dbReference type="Rhea" id="RHEA:43088"/>
        <dbReference type="Rhea" id="RHEA-COMP:10333"/>
        <dbReference type="Rhea" id="RHEA-COMP:10334"/>
        <dbReference type="ChEBI" id="CHEBI:15378"/>
        <dbReference type="ChEBI" id="CHEBI:57856"/>
        <dbReference type="ChEBI" id="CHEBI:59789"/>
        <dbReference type="ChEBI" id="CHEBI:74508"/>
        <dbReference type="ChEBI" id="CHEBI:74511"/>
        <dbReference type="EC" id="2.1.1.207"/>
    </reaction>
</comment>
<dbReference type="PIRSF" id="PIRSF029256">
    <property type="entry name" value="SpoU_TrmH_prd"/>
    <property type="match status" value="1"/>
</dbReference>
<dbReference type="HAMAP" id="MF_01885">
    <property type="entry name" value="tRNA_methyltr_TrmL"/>
    <property type="match status" value="1"/>
</dbReference>
<dbReference type="InterPro" id="IPR016914">
    <property type="entry name" value="TrmL"/>
</dbReference>
<reference evidence="9 10" key="1">
    <citation type="journal article" date="2020" name="Microorganisms">
        <title>Osmotic Adaptation and Compatible Solute Biosynthesis of Phototrophic Bacteria as Revealed from Genome Analyses.</title>
        <authorList>
            <person name="Imhoff J.F."/>
            <person name="Rahn T."/>
            <person name="Kunzel S."/>
            <person name="Keller A."/>
            <person name="Neulinger S.C."/>
        </authorList>
    </citation>
    <scope>NUCLEOTIDE SEQUENCE [LARGE SCALE GENOMIC DNA]</scope>
    <source>
        <strain evidence="9 10">DSM 21303</strain>
    </source>
</reference>
<comment type="similarity">
    <text evidence="6">Belongs to the class IV-like SAM-binding methyltransferase superfamily. RNA methyltransferase TrmH family. TrmL subfamily.</text>
</comment>
<organism evidence="9 10">
    <name type="scientific">Thiocapsa imhoffii</name>
    <dbReference type="NCBI Taxonomy" id="382777"/>
    <lineage>
        <taxon>Bacteria</taxon>
        <taxon>Pseudomonadati</taxon>
        <taxon>Pseudomonadota</taxon>
        <taxon>Gammaproteobacteria</taxon>
        <taxon>Chromatiales</taxon>
        <taxon>Chromatiaceae</taxon>
        <taxon>Thiocapsa</taxon>
    </lineage>
</organism>
<feature type="domain" description="tRNA/rRNA methyltransferase SpoU type" evidence="8">
    <location>
        <begin position="3"/>
        <end position="142"/>
    </location>
</feature>
<dbReference type="PANTHER" id="PTHR42971">
    <property type="entry name" value="TRNA (CYTIDINE(34)-2'-O)-METHYLTRANSFERASE"/>
    <property type="match status" value="1"/>
</dbReference>
<feature type="binding site" evidence="6 7">
    <location>
        <position position="122"/>
    </location>
    <ligand>
        <name>S-adenosyl-L-methionine</name>
        <dbReference type="ChEBI" id="CHEBI:59789"/>
    </ligand>
</feature>